<dbReference type="EMBL" id="BAABJW010000001">
    <property type="protein sequence ID" value="GAA4805514.1"/>
    <property type="molecule type" value="Genomic_DNA"/>
</dbReference>
<comment type="caution">
    <text evidence="5">The sequence shown here is derived from an EMBL/GenBank/DDBJ whole genome shotgun (WGS) entry which is preliminary data.</text>
</comment>
<gene>
    <name evidence="5" type="ORF">GCM10023330_10010</name>
</gene>
<dbReference type="InterPro" id="IPR042557">
    <property type="entry name" value="SCO4226"/>
</dbReference>
<name>A0ABP9C5W6_9FLAO</name>
<dbReference type="SUPFAM" id="SSF46689">
    <property type="entry name" value="Homeodomain-like"/>
    <property type="match status" value="1"/>
</dbReference>
<dbReference type="PROSITE" id="PS01124">
    <property type="entry name" value="HTH_ARAC_FAMILY_2"/>
    <property type="match status" value="1"/>
</dbReference>
<dbReference type="Gene3D" id="3.30.70.1230">
    <property type="entry name" value="Nucleotide cyclase"/>
    <property type="match status" value="1"/>
</dbReference>
<keyword evidence="1" id="KW-0805">Transcription regulation</keyword>
<evidence type="ECO:0000256" key="1">
    <source>
        <dbReference type="ARBA" id="ARBA00023015"/>
    </source>
</evidence>
<dbReference type="PANTHER" id="PTHR43280">
    <property type="entry name" value="ARAC-FAMILY TRANSCRIPTIONAL REGULATOR"/>
    <property type="match status" value="1"/>
</dbReference>
<evidence type="ECO:0000313" key="6">
    <source>
        <dbReference type="Proteomes" id="UP001501433"/>
    </source>
</evidence>
<dbReference type="InterPro" id="IPR018062">
    <property type="entry name" value="HTH_AraC-typ_CS"/>
</dbReference>
<evidence type="ECO:0000256" key="2">
    <source>
        <dbReference type="ARBA" id="ARBA00023125"/>
    </source>
</evidence>
<proteinExistence type="predicted"/>
<keyword evidence="6" id="KW-1185">Reference proteome</keyword>
<dbReference type="Gene3D" id="1.10.10.60">
    <property type="entry name" value="Homeodomain-like"/>
    <property type="match status" value="1"/>
</dbReference>
<sequence>MPLFLDLHEMPDGVTAEHVAQMHQADLEIEHKYNCRGLTYWCDEKRQRAFCLIEAPNKKALKDLHSHAHGDIPLRIIEVDETIVESFLGRIEDPEKSQNTELNIINDPAFRVLMVLETSNYLNRLEANQFTIFAQKFHNNVSKTLKKFNGRIVKKDNNSYLASFKSVSDAVLCALKIKFQFKYVTPKFDPSTRKLNIALSSGVPVTNKDNIFEETITLATRMCDVVKEQLVITSEVKLLYESENRNAAIDDKMIKILQPNEEKFLNQLIDYVEQAWNKPNFNVNDFSRALGLSKSQLYRKLTKLTGQSPNSFLKEFRLNKALNLLHEQYGNISEIAFETGFNSAAYFSKCFLDKYGILPSKYIQQHIA</sequence>
<dbReference type="SUPFAM" id="SSF55073">
    <property type="entry name" value="Nucleotide cyclase"/>
    <property type="match status" value="1"/>
</dbReference>
<dbReference type="InterPro" id="IPR029787">
    <property type="entry name" value="Nucleotide_cyclase"/>
</dbReference>
<accession>A0ABP9C5W6</accession>
<dbReference type="InterPro" id="IPR020449">
    <property type="entry name" value="Tscrpt_reg_AraC-type_HTH"/>
</dbReference>
<dbReference type="InterPro" id="IPR009057">
    <property type="entry name" value="Homeodomain-like_sf"/>
</dbReference>
<dbReference type="Pfam" id="PF12833">
    <property type="entry name" value="HTH_18"/>
    <property type="match status" value="1"/>
</dbReference>
<dbReference type="Proteomes" id="UP001501433">
    <property type="component" value="Unassembled WGS sequence"/>
</dbReference>
<dbReference type="InterPro" id="IPR018060">
    <property type="entry name" value="HTH_AraC"/>
</dbReference>
<dbReference type="SMART" id="SM00342">
    <property type="entry name" value="HTH_ARAC"/>
    <property type="match status" value="1"/>
</dbReference>
<dbReference type="InterPro" id="IPR025336">
    <property type="entry name" value="SCO4226-like"/>
</dbReference>
<evidence type="ECO:0000313" key="5">
    <source>
        <dbReference type="EMBL" id="GAA4805514.1"/>
    </source>
</evidence>
<dbReference type="PANTHER" id="PTHR43280:SF2">
    <property type="entry name" value="HTH-TYPE TRANSCRIPTIONAL REGULATOR EXSA"/>
    <property type="match status" value="1"/>
</dbReference>
<dbReference type="RefSeq" id="WP_345275841.1">
    <property type="nucleotide sequence ID" value="NZ_BAABJW010000001.1"/>
</dbReference>
<evidence type="ECO:0000259" key="4">
    <source>
        <dbReference type="PROSITE" id="PS01124"/>
    </source>
</evidence>
<feature type="domain" description="HTH araC/xylS-type" evidence="4">
    <location>
        <begin position="266"/>
        <end position="365"/>
    </location>
</feature>
<keyword evidence="3" id="KW-0804">Transcription</keyword>
<organism evidence="5 6">
    <name type="scientific">Litoribaculum gwangyangense</name>
    <dbReference type="NCBI Taxonomy" id="1130722"/>
    <lineage>
        <taxon>Bacteria</taxon>
        <taxon>Pseudomonadati</taxon>
        <taxon>Bacteroidota</taxon>
        <taxon>Flavobacteriia</taxon>
        <taxon>Flavobacteriales</taxon>
        <taxon>Flavobacteriaceae</taxon>
        <taxon>Litoribaculum</taxon>
    </lineage>
</organism>
<evidence type="ECO:0000256" key="3">
    <source>
        <dbReference type="ARBA" id="ARBA00023163"/>
    </source>
</evidence>
<dbReference type="Pfam" id="PF14026">
    <property type="entry name" value="SCO4226-like"/>
    <property type="match status" value="1"/>
</dbReference>
<protein>
    <recommendedName>
        <fullName evidence="4">HTH araC/xylS-type domain-containing protein</fullName>
    </recommendedName>
</protein>
<dbReference type="Gene3D" id="3.30.70.3090">
    <property type="entry name" value="ORF SCO4226, nickel-binding ferredoxin-like monomer"/>
    <property type="match status" value="1"/>
</dbReference>
<reference evidence="6" key="1">
    <citation type="journal article" date="2019" name="Int. J. Syst. Evol. Microbiol.">
        <title>The Global Catalogue of Microorganisms (GCM) 10K type strain sequencing project: providing services to taxonomists for standard genome sequencing and annotation.</title>
        <authorList>
            <consortium name="The Broad Institute Genomics Platform"/>
            <consortium name="The Broad Institute Genome Sequencing Center for Infectious Disease"/>
            <person name="Wu L."/>
            <person name="Ma J."/>
        </authorList>
    </citation>
    <scope>NUCLEOTIDE SEQUENCE [LARGE SCALE GENOMIC DNA]</scope>
    <source>
        <strain evidence="6">JCM 18325</strain>
    </source>
</reference>
<keyword evidence="2" id="KW-0238">DNA-binding</keyword>
<dbReference type="PRINTS" id="PR00032">
    <property type="entry name" value="HTHARAC"/>
</dbReference>
<dbReference type="PROSITE" id="PS00041">
    <property type="entry name" value="HTH_ARAC_FAMILY_1"/>
    <property type="match status" value="1"/>
</dbReference>